<organism evidence="5 6">
    <name type="scientific">Rhizosaccharibacter radicis</name>
    <dbReference type="NCBI Taxonomy" id="2782605"/>
    <lineage>
        <taxon>Bacteria</taxon>
        <taxon>Pseudomonadati</taxon>
        <taxon>Pseudomonadota</taxon>
        <taxon>Alphaproteobacteria</taxon>
        <taxon>Acetobacterales</taxon>
        <taxon>Acetobacteraceae</taxon>
        <taxon>Rhizosaccharibacter</taxon>
    </lineage>
</organism>
<dbReference type="PROSITE" id="PS50943">
    <property type="entry name" value="HTH_CROC1"/>
    <property type="match status" value="1"/>
</dbReference>
<dbReference type="Proteomes" id="UP001524547">
    <property type="component" value="Unassembled WGS sequence"/>
</dbReference>
<dbReference type="InterPro" id="IPR001387">
    <property type="entry name" value="Cro/C1-type_HTH"/>
</dbReference>
<dbReference type="InterPro" id="IPR010982">
    <property type="entry name" value="Lambda_DNA-bd_dom_sf"/>
</dbReference>
<evidence type="ECO:0000256" key="2">
    <source>
        <dbReference type="ARBA" id="ARBA00023125"/>
    </source>
</evidence>
<keyword evidence="6" id="KW-1185">Reference proteome</keyword>
<dbReference type="PANTHER" id="PTHR46797:SF23">
    <property type="entry name" value="HTH-TYPE TRANSCRIPTIONAL REGULATOR SUTR"/>
    <property type="match status" value="1"/>
</dbReference>
<dbReference type="PANTHER" id="PTHR46797">
    <property type="entry name" value="HTH-TYPE TRANSCRIPTIONAL REGULATOR"/>
    <property type="match status" value="1"/>
</dbReference>
<keyword evidence="1" id="KW-0805">Transcription regulation</keyword>
<accession>A0ABT1W0R4</accession>
<evidence type="ECO:0000256" key="3">
    <source>
        <dbReference type="ARBA" id="ARBA00023163"/>
    </source>
</evidence>
<feature type="domain" description="HTH cro/C1-type" evidence="4">
    <location>
        <begin position="5"/>
        <end position="55"/>
    </location>
</feature>
<dbReference type="CDD" id="cd00093">
    <property type="entry name" value="HTH_XRE"/>
    <property type="match status" value="1"/>
</dbReference>
<gene>
    <name evidence="5" type="ORF">NFI88_15265</name>
</gene>
<dbReference type="SUPFAM" id="SSF47413">
    <property type="entry name" value="lambda repressor-like DNA-binding domains"/>
    <property type="match status" value="1"/>
</dbReference>
<reference evidence="5 6" key="1">
    <citation type="submission" date="2022-06" db="EMBL/GenBank/DDBJ databases">
        <title>Rhizosaccharibacter gen. nov. sp. nov. KSS12, endophytic bacteria isolated from sugarcane.</title>
        <authorList>
            <person name="Pitiwittayakul N."/>
        </authorList>
    </citation>
    <scope>NUCLEOTIDE SEQUENCE [LARGE SCALE GENOMIC DNA]</scope>
    <source>
        <strain evidence="5 6">KSS12</strain>
    </source>
</reference>
<sequence>MHRHRIALGISQEELADRVELDRTYISGIERGIRNPTLLVLLRLAQALQVSPTDLLAEQPGVARQR</sequence>
<dbReference type="InterPro" id="IPR050807">
    <property type="entry name" value="TransReg_Diox_bact_type"/>
</dbReference>
<proteinExistence type="predicted"/>
<dbReference type="SMART" id="SM00530">
    <property type="entry name" value="HTH_XRE"/>
    <property type="match status" value="1"/>
</dbReference>
<comment type="caution">
    <text evidence="5">The sequence shown here is derived from an EMBL/GenBank/DDBJ whole genome shotgun (WGS) entry which is preliminary data.</text>
</comment>
<keyword evidence="2" id="KW-0238">DNA-binding</keyword>
<evidence type="ECO:0000256" key="1">
    <source>
        <dbReference type="ARBA" id="ARBA00023015"/>
    </source>
</evidence>
<name>A0ABT1W0R4_9PROT</name>
<dbReference type="EMBL" id="JAMZEJ010000010">
    <property type="protein sequence ID" value="MCQ8242193.1"/>
    <property type="molecule type" value="Genomic_DNA"/>
</dbReference>
<dbReference type="RefSeq" id="WP_422920951.1">
    <property type="nucleotide sequence ID" value="NZ_JAMZEJ010000010.1"/>
</dbReference>
<evidence type="ECO:0000313" key="5">
    <source>
        <dbReference type="EMBL" id="MCQ8242193.1"/>
    </source>
</evidence>
<dbReference type="Pfam" id="PF01381">
    <property type="entry name" value="HTH_3"/>
    <property type="match status" value="1"/>
</dbReference>
<protein>
    <submittedName>
        <fullName evidence="5">Helix-turn-helix domain-containing protein</fullName>
    </submittedName>
</protein>
<evidence type="ECO:0000313" key="6">
    <source>
        <dbReference type="Proteomes" id="UP001524547"/>
    </source>
</evidence>
<dbReference type="Gene3D" id="1.10.260.40">
    <property type="entry name" value="lambda repressor-like DNA-binding domains"/>
    <property type="match status" value="1"/>
</dbReference>
<keyword evidence="3" id="KW-0804">Transcription</keyword>
<evidence type="ECO:0000259" key="4">
    <source>
        <dbReference type="PROSITE" id="PS50943"/>
    </source>
</evidence>